<name>A0ABQ6Q2I5_9BACT</name>
<evidence type="ECO:0000313" key="1">
    <source>
        <dbReference type="EMBL" id="GMQ34096.1"/>
    </source>
</evidence>
<dbReference type="EMBL" id="BTPE01000007">
    <property type="protein sequence ID" value="GMQ34096.1"/>
    <property type="molecule type" value="Genomic_DNA"/>
</dbReference>
<protein>
    <recommendedName>
        <fullName evidence="3">DUF3828 domain-containing protein</fullName>
    </recommendedName>
</protein>
<comment type="caution">
    <text evidence="1">The sequence shown here is derived from an EMBL/GenBank/DDBJ whole genome shotgun (WGS) entry which is preliminary data.</text>
</comment>
<organism evidence="1 2">
    <name type="scientific">Algoriphagus taiwanensis</name>
    <dbReference type="NCBI Taxonomy" id="1445656"/>
    <lineage>
        <taxon>Bacteria</taxon>
        <taxon>Pseudomonadati</taxon>
        <taxon>Bacteroidota</taxon>
        <taxon>Cytophagia</taxon>
        <taxon>Cytophagales</taxon>
        <taxon>Cyclobacteriaceae</taxon>
        <taxon>Algoriphagus</taxon>
    </lineage>
</organism>
<proteinExistence type="predicted"/>
<sequence length="182" mass="21007">MIKSELSLTSPPTLLNQKFLVLLLVITFMGWACQEPKDEEEIKKQIEEFYLLPQDIYSETPNSNILSSELVRRIEIAKEVTEKDRKRIQESDHPTDKPLLLEGCVFASLYDGFHTFHIKEIAIENDTAKAVINLEYASDPSEKWSDLLILVNEGGWKVDNVIFAPSHTGDRDLWQRLDLTRF</sequence>
<gene>
    <name evidence="1" type="ORF">Ataiwa_23680</name>
</gene>
<keyword evidence="2" id="KW-1185">Reference proteome</keyword>
<evidence type="ECO:0008006" key="3">
    <source>
        <dbReference type="Google" id="ProtNLM"/>
    </source>
</evidence>
<dbReference type="RefSeq" id="WP_338228928.1">
    <property type="nucleotide sequence ID" value="NZ_BTPE01000007.1"/>
</dbReference>
<accession>A0ABQ6Q2I5</accession>
<dbReference type="Proteomes" id="UP001307705">
    <property type="component" value="Unassembled WGS sequence"/>
</dbReference>
<reference evidence="1 2" key="1">
    <citation type="submission" date="2023-08" db="EMBL/GenBank/DDBJ databases">
        <title>Draft genome sequence of Algoriphagus taiwanensis.</title>
        <authorList>
            <person name="Takatani N."/>
            <person name="Hosokawa M."/>
            <person name="Sawabe T."/>
        </authorList>
    </citation>
    <scope>NUCLEOTIDE SEQUENCE [LARGE SCALE GENOMIC DNA]</scope>
    <source>
        <strain evidence="1 2">JCM 19755</strain>
    </source>
</reference>
<evidence type="ECO:0000313" key="2">
    <source>
        <dbReference type="Proteomes" id="UP001307705"/>
    </source>
</evidence>